<protein>
    <submittedName>
        <fullName evidence="1">Uncharacterized protein</fullName>
    </submittedName>
</protein>
<dbReference type="EMBL" id="CAJNDS010002534">
    <property type="protein sequence ID" value="CAE7515072.1"/>
    <property type="molecule type" value="Genomic_DNA"/>
</dbReference>
<evidence type="ECO:0000313" key="2">
    <source>
        <dbReference type="Proteomes" id="UP000604046"/>
    </source>
</evidence>
<sequence>MGEDEADERLRKSGPELFRELKRLYAVAEVPDYFKNGVWRDDLMKIDLQLIEVHRREAGAPDPPPLSEVKLPPDLPRGVVRPHIPTPIVGSAATVVPATATGSAVADLRLIALFVAKWKLDVARTKAALTKLLPSRRRWVIAHFKPKGAAAVDDELEKYIAECQASNSWDTASVLNGSTNGVKRPVSAVAGTVAATVDPSKRQACKAASIIGVRLTPHFPLPAQSLMVRSGGQC</sequence>
<accession>A0A812T287</accession>
<gene>
    <name evidence="1" type="ORF">SNAT2548_LOCUS28829</name>
</gene>
<dbReference type="Proteomes" id="UP000604046">
    <property type="component" value="Unassembled WGS sequence"/>
</dbReference>
<dbReference type="AlphaFoldDB" id="A0A812T287"/>
<name>A0A812T287_9DINO</name>
<comment type="caution">
    <text evidence="1">The sequence shown here is derived from an EMBL/GenBank/DDBJ whole genome shotgun (WGS) entry which is preliminary data.</text>
</comment>
<keyword evidence="2" id="KW-1185">Reference proteome</keyword>
<organism evidence="1 2">
    <name type="scientific">Symbiodinium natans</name>
    <dbReference type="NCBI Taxonomy" id="878477"/>
    <lineage>
        <taxon>Eukaryota</taxon>
        <taxon>Sar</taxon>
        <taxon>Alveolata</taxon>
        <taxon>Dinophyceae</taxon>
        <taxon>Suessiales</taxon>
        <taxon>Symbiodiniaceae</taxon>
        <taxon>Symbiodinium</taxon>
    </lineage>
</organism>
<evidence type="ECO:0000313" key="1">
    <source>
        <dbReference type="EMBL" id="CAE7515072.1"/>
    </source>
</evidence>
<reference evidence="1" key="1">
    <citation type="submission" date="2021-02" db="EMBL/GenBank/DDBJ databases">
        <authorList>
            <person name="Dougan E. K."/>
            <person name="Rhodes N."/>
            <person name="Thang M."/>
            <person name="Chan C."/>
        </authorList>
    </citation>
    <scope>NUCLEOTIDE SEQUENCE</scope>
</reference>
<dbReference type="OrthoDB" id="431854at2759"/>
<proteinExistence type="predicted"/>